<evidence type="ECO:0000313" key="3">
    <source>
        <dbReference type="Proteomes" id="UP000292702"/>
    </source>
</evidence>
<feature type="domain" description="SnoaL-like" evidence="1">
    <location>
        <begin position="20"/>
        <end position="118"/>
    </location>
</feature>
<comment type="caution">
    <text evidence="2">The sequence shown here is derived from an EMBL/GenBank/DDBJ whole genome shotgun (WGS) entry which is preliminary data.</text>
</comment>
<dbReference type="InterPro" id="IPR037401">
    <property type="entry name" value="SnoaL-like"/>
</dbReference>
<evidence type="ECO:0000259" key="1">
    <source>
        <dbReference type="Pfam" id="PF12680"/>
    </source>
</evidence>
<proteinExistence type="predicted"/>
<gene>
    <name evidence="2" type="ORF">EIP91_002901</name>
</gene>
<dbReference type="SUPFAM" id="SSF54427">
    <property type="entry name" value="NTF2-like"/>
    <property type="match status" value="1"/>
</dbReference>
<accession>A0A4R0RV70</accession>
<protein>
    <recommendedName>
        <fullName evidence="1">SnoaL-like domain-containing protein</fullName>
    </recommendedName>
</protein>
<dbReference type="Gene3D" id="3.10.450.50">
    <property type="match status" value="1"/>
</dbReference>
<organism evidence="2 3">
    <name type="scientific">Steccherinum ochraceum</name>
    <dbReference type="NCBI Taxonomy" id="92696"/>
    <lineage>
        <taxon>Eukaryota</taxon>
        <taxon>Fungi</taxon>
        <taxon>Dikarya</taxon>
        <taxon>Basidiomycota</taxon>
        <taxon>Agaricomycotina</taxon>
        <taxon>Agaricomycetes</taxon>
        <taxon>Polyporales</taxon>
        <taxon>Steccherinaceae</taxon>
        <taxon>Steccherinum</taxon>
    </lineage>
</organism>
<dbReference type="EMBL" id="RWJN01000019">
    <property type="protein sequence ID" value="TCD70555.1"/>
    <property type="molecule type" value="Genomic_DNA"/>
</dbReference>
<dbReference type="OrthoDB" id="3758478at2759"/>
<dbReference type="AlphaFoldDB" id="A0A4R0RV70"/>
<evidence type="ECO:0000313" key="2">
    <source>
        <dbReference type="EMBL" id="TCD70555.1"/>
    </source>
</evidence>
<dbReference type="InterPro" id="IPR032710">
    <property type="entry name" value="NTF2-like_dom_sf"/>
</dbReference>
<dbReference type="Pfam" id="PF12680">
    <property type="entry name" value="SnoaL_2"/>
    <property type="match status" value="1"/>
</dbReference>
<dbReference type="Proteomes" id="UP000292702">
    <property type="component" value="Unassembled WGS sequence"/>
</dbReference>
<name>A0A4R0RV70_9APHY</name>
<dbReference type="STRING" id="92696.A0A4R0RV70"/>
<sequence length="164" mass="18346">MPIIHAPEAAKNPSSQLRAVLRWLDALTTSHDADQLMSVLTDDYTHHHFPKSTGLPSYKKLDFVEYAQRILMPALAEYNTTILKVIENEDQVVVHIISDACSVTGNSFTSELMMFAHVVPQLDGEFKIKTMSEFIDSDLVKTFYFAEVKRIEAVAAAKVATSTK</sequence>
<keyword evidence="3" id="KW-1185">Reference proteome</keyword>
<reference evidence="2 3" key="1">
    <citation type="submission" date="2018-11" db="EMBL/GenBank/DDBJ databases">
        <title>Genome assembly of Steccherinum ochraceum LE-BIN_3174, the white-rot fungus of the Steccherinaceae family (The Residual Polyporoid clade, Polyporales, Basidiomycota).</title>
        <authorList>
            <person name="Fedorova T.V."/>
            <person name="Glazunova O.A."/>
            <person name="Landesman E.O."/>
            <person name="Moiseenko K.V."/>
            <person name="Psurtseva N.V."/>
            <person name="Savinova O.S."/>
            <person name="Shakhova N.V."/>
            <person name="Tyazhelova T.V."/>
            <person name="Vasina D.V."/>
        </authorList>
    </citation>
    <scope>NUCLEOTIDE SEQUENCE [LARGE SCALE GENOMIC DNA]</scope>
    <source>
        <strain evidence="2 3">LE-BIN_3174</strain>
    </source>
</reference>